<dbReference type="EMBL" id="HBNS01000134">
    <property type="protein sequence ID" value="CAE4577861.1"/>
    <property type="molecule type" value="Transcribed_RNA"/>
</dbReference>
<evidence type="ECO:0000313" key="2">
    <source>
        <dbReference type="EMBL" id="CAE4577861.1"/>
    </source>
</evidence>
<feature type="region of interest" description="Disordered" evidence="1">
    <location>
        <begin position="99"/>
        <end position="130"/>
    </location>
</feature>
<dbReference type="AlphaFoldDB" id="A0A6V2A186"/>
<organism evidence="2">
    <name type="scientific">Ditylum brightwellii</name>
    <dbReference type="NCBI Taxonomy" id="49249"/>
    <lineage>
        <taxon>Eukaryota</taxon>
        <taxon>Sar</taxon>
        <taxon>Stramenopiles</taxon>
        <taxon>Ochrophyta</taxon>
        <taxon>Bacillariophyta</taxon>
        <taxon>Mediophyceae</taxon>
        <taxon>Lithodesmiophycidae</taxon>
        <taxon>Lithodesmiales</taxon>
        <taxon>Lithodesmiaceae</taxon>
        <taxon>Ditylum</taxon>
    </lineage>
</organism>
<accession>A0A6V2A186</accession>
<protein>
    <submittedName>
        <fullName evidence="2">Uncharacterized protein</fullName>
    </submittedName>
</protein>
<sequence>MEGYGGPIPLDFTDPSNFDPCLDSCCRREEEAQRKYNITKAAIMRHDRVAQSERRRRHIVSNPVTSFQGCRCCYDPTMDGGGDYQALFDLREGIRLRRLEQEREEEENASHDEKRSREDNHDDDDSDEDSEFDYLLDEDLPTNSSGNSNDIEISEFEQRRRYELEAAALDYETISNHGFGKHVHIHPTRVVRAADLIQSKFRSIPPASAVVLHLYKCTSKTSASLDLYLEEYVSKEYRGTKFMYCDGQGLLHVVEQDRGQLKNGAGGLSILSKLKREDLPALLLIKNGEIVSHVPRLQTFTASRDGDEEEQVDVRAVEAFLESAGVLLPNAPFVEDICAIRPEEDALLDNMRMLAMRSSGGETGMSRREEEELYDCGVQGCAKAFYHEHVGIKTEESDGLVVKENDIVH</sequence>
<name>A0A6V2A186_9STRA</name>
<proteinExistence type="predicted"/>
<evidence type="ECO:0000256" key="1">
    <source>
        <dbReference type="SAM" id="MobiDB-lite"/>
    </source>
</evidence>
<dbReference type="Gene3D" id="3.40.30.10">
    <property type="entry name" value="Glutaredoxin"/>
    <property type="match status" value="1"/>
</dbReference>
<feature type="compositionally biased region" description="Basic and acidic residues" evidence="1">
    <location>
        <begin position="108"/>
        <end position="120"/>
    </location>
</feature>
<reference evidence="2" key="1">
    <citation type="submission" date="2021-01" db="EMBL/GenBank/DDBJ databases">
        <authorList>
            <person name="Corre E."/>
            <person name="Pelletier E."/>
            <person name="Niang G."/>
            <person name="Scheremetjew M."/>
            <person name="Finn R."/>
            <person name="Kale V."/>
            <person name="Holt S."/>
            <person name="Cochrane G."/>
            <person name="Meng A."/>
            <person name="Brown T."/>
            <person name="Cohen L."/>
        </authorList>
    </citation>
    <scope>NUCLEOTIDE SEQUENCE</scope>
    <source>
        <strain evidence="2">GSO104</strain>
    </source>
</reference>
<gene>
    <name evidence="2" type="ORF">DBRI00130_LOCUS113</name>
</gene>
<feature type="compositionally biased region" description="Acidic residues" evidence="1">
    <location>
        <begin position="121"/>
        <end position="130"/>
    </location>
</feature>